<comment type="caution">
    <text evidence="1">The sequence shown here is derived from an EMBL/GenBank/DDBJ whole genome shotgun (WGS) entry which is preliminary data.</text>
</comment>
<sequence>MGLGQPPVWDEMNRVDVVAEQVRKIFETLVVPKNRQRGLPGKPLGAVIRVEKRRVGSRALAETFAPQRGIHGPSQVPVSSSGHSSRTMRLWQRLIEAAEGLDGPGGVGREATTAMEIFFRAAWLRLRGALSSVGLLVFVGALSSGWPIFE</sequence>
<proteinExistence type="predicted"/>
<organism evidence="1 2">
    <name type="scientific">Phytophthora rubi</name>
    <dbReference type="NCBI Taxonomy" id="129364"/>
    <lineage>
        <taxon>Eukaryota</taxon>
        <taxon>Sar</taxon>
        <taxon>Stramenopiles</taxon>
        <taxon>Oomycota</taxon>
        <taxon>Peronosporomycetes</taxon>
        <taxon>Peronosporales</taxon>
        <taxon>Peronosporaceae</taxon>
        <taxon>Phytophthora</taxon>
    </lineage>
</organism>
<dbReference type="Proteomes" id="UP000434957">
    <property type="component" value="Unassembled WGS sequence"/>
</dbReference>
<evidence type="ECO:0000313" key="1">
    <source>
        <dbReference type="EMBL" id="KAE9334045.1"/>
    </source>
</evidence>
<protein>
    <submittedName>
        <fullName evidence="1">Uncharacterized protein</fullName>
    </submittedName>
</protein>
<dbReference type="AlphaFoldDB" id="A0A6A4F4W5"/>
<evidence type="ECO:0000313" key="2">
    <source>
        <dbReference type="Proteomes" id="UP000434957"/>
    </source>
</evidence>
<dbReference type="EMBL" id="QXFT01000875">
    <property type="protein sequence ID" value="KAE9334045.1"/>
    <property type="molecule type" value="Genomic_DNA"/>
</dbReference>
<reference evidence="1 2" key="1">
    <citation type="submission" date="2018-08" db="EMBL/GenBank/DDBJ databases">
        <title>Genomic investigation of the strawberry pathogen Phytophthora fragariae indicates pathogenicity is determined by transcriptional variation in three key races.</title>
        <authorList>
            <person name="Adams T.M."/>
            <person name="Armitage A.D."/>
            <person name="Sobczyk M.K."/>
            <person name="Bates H.J."/>
            <person name="Dunwell J.M."/>
            <person name="Nellist C.F."/>
            <person name="Harrison R.J."/>
        </authorList>
    </citation>
    <scope>NUCLEOTIDE SEQUENCE [LARGE SCALE GENOMIC DNA]</scope>
    <source>
        <strain evidence="1 2">SCRP333</strain>
    </source>
</reference>
<accession>A0A6A4F4W5</accession>
<keyword evidence="2" id="KW-1185">Reference proteome</keyword>
<gene>
    <name evidence="1" type="ORF">PR003_g13724</name>
</gene>
<name>A0A6A4F4W5_9STRA</name>